<organism evidence="2 3">
    <name type="scientific">Ceutorhynchus assimilis</name>
    <name type="common">cabbage seed weevil</name>
    <dbReference type="NCBI Taxonomy" id="467358"/>
    <lineage>
        <taxon>Eukaryota</taxon>
        <taxon>Metazoa</taxon>
        <taxon>Ecdysozoa</taxon>
        <taxon>Arthropoda</taxon>
        <taxon>Hexapoda</taxon>
        <taxon>Insecta</taxon>
        <taxon>Pterygota</taxon>
        <taxon>Neoptera</taxon>
        <taxon>Endopterygota</taxon>
        <taxon>Coleoptera</taxon>
        <taxon>Polyphaga</taxon>
        <taxon>Cucujiformia</taxon>
        <taxon>Curculionidae</taxon>
        <taxon>Ceutorhynchinae</taxon>
        <taxon>Ceutorhynchus</taxon>
    </lineage>
</organism>
<dbReference type="AlphaFoldDB" id="A0A9N9MWM9"/>
<feature type="domain" description="DUF8207" evidence="1">
    <location>
        <begin position="66"/>
        <end position="136"/>
    </location>
</feature>
<protein>
    <recommendedName>
        <fullName evidence="1">DUF8207 domain-containing protein</fullName>
    </recommendedName>
</protein>
<sequence>MLKNMLQMKSKLENKIYFNESRQNEFISQSQTEYLNQFDPLPAKYIQEFINDRATDPTLEGNVLHKFRIRRDEIDNFYIGDSKVEIVGSDQLVKRRTYKGTPGLYKLLFRKNIPKSYTKDDEAAFKDIISRTNINRIFSSCVSKLPRISCDIPNKRKFEEMKKFIFTYRTDKCFNNYQSQPWDEEGYMKMEEDMDKAENYDAATRKYWGRIQAKTIQYYSLQSIQ</sequence>
<keyword evidence="3" id="KW-1185">Reference proteome</keyword>
<evidence type="ECO:0000313" key="3">
    <source>
        <dbReference type="Proteomes" id="UP001152799"/>
    </source>
</evidence>
<dbReference type="EMBL" id="OU892283">
    <property type="protein sequence ID" value="CAG9771487.1"/>
    <property type="molecule type" value="Genomic_DNA"/>
</dbReference>
<dbReference type="PANTHER" id="PTHR35374:SF1">
    <property type="entry name" value="PROTEIN KINASE DOMAIN-CONTAINING PROTEIN"/>
    <property type="match status" value="1"/>
</dbReference>
<dbReference type="OrthoDB" id="6781201at2759"/>
<proteinExistence type="predicted"/>
<accession>A0A9N9MWM9</accession>
<dbReference type="Pfam" id="PF26634">
    <property type="entry name" value="DUF8207"/>
    <property type="match status" value="1"/>
</dbReference>
<name>A0A9N9MWM9_9CUCU</name>
<gene>
    <name evidence="2" type="ORF">CEUTPL_LOCUS11919</name>
</gene>
<dbReference type="Proteomes" id="UP001152799">
    <property type="component" value="Chromosome 7"/>
</dbReference>
<evidence type="ECO:0000313" key="2">
    <source>
        <dbReference type="EMBL" id="CAG9771487.1"/>
    </source>
</evidence>
<reference evidence="2" key="1">
    <citation type="submission" date="2022-01" db="EMBL/GenBank/DDBJ databases">
        <authorList>
            <person name="King R."/>
        </authorList>
    </citation>
    <scope>NUCLEOTIDE SEQUENCE</scope>
</reference>
<dbReference type="InterPro" id="IPR058520">
    <property type="entry name" value="DUF8207"/>
</dbReference>
<dbReference type="PANTHER" id="PTHR35374">
    <property type="entry name" value="CYCLIN-DEPENDENT KINASE 11A-LIKE"/>
    <property type="match status" value="1"/>
</dbReference>
<evidence type="ECO:0000259" key="1">
    <source>
        <dbReference type="Pfam" id="PF26634"/>
    </source>
</evidence>